<keyword evidence="1" id="KW-1003">Cell membrane</keyword>
<evidence type="ECO:0000256" key="6">
    <source>
        <dbReference type="ARBA" id="ARBA00022989"/>
    </source>
</evidence>
<evidence type="ECO:0000259" key="9">
    <source>
        <dbReference type="Pfam" id="PF00535"/>
    </source>
</evidence>
<dbReference type="GO" id="GO:0009103">
    <property type="term" value="P:lipopolysaccharide biosynthetic process"/>
    <property type="evidence" value="ECO:0007669"/>
    <property type="project" value="UniProtKB-KW"/>
</dbReference>
<dbReference type="RefSeq" id="WP_308448216.1">
    <property type="nucleotide sequence ID" value="NZ_JAJEQC010000001.1"/>
</dbReference>
<feature type="transmembrane region" description="Helical" evidence="8">
    <location>
        <begin position="230"/>
        <end position="252"/>
    </location>
</feature>
<dbReference type="AlphaFoldDB" id="A0AAE3AG53"/>
<accession>A0AAE3AG53</accession>
<feature type="domain" description="Glycosyltransferase 2-like" evidence="9">
    <location>
        <begin position="4"/>
        <end position="167"/>
    </location>
</feature>
<reference evidence="10" key="1">
    <citation type="submission" date="2021-10" db="EMBL/GenBank/DDBJ databases">
        <title>Anaerobic single-cell dispensing facilitates the cultivation of human gut bacteria.</title>
        <authorList>
            <person name="Afrizal A."/>
        </authorList>
    </citation>
    <scope>NUCLEOTIDE SEQUENCE</scope>
    <source>
        <strain evidence="10">CLA-AA-H250</strain>
    </source>
</reference>
<keyword evidence="6 8" id="KW-1133">Transmembrane helix</keyword>
<keyword evidence="2 10" id="KW-0328">Glycosyltransferase</keyword>
<evidence type="ECO:0000313" key="11">
    <source>
        <dbReference type="Proteomes" id="UP001199424"/>
    </source>
</evidence>
<dbReference type="InterPro" id="IPR029044">
    <property type="entry name" value="Nucleotide-diphossugar_trans"/>
</dbReference>
<organism evidence="10 11">
    <name type="scientific">Hominenteromicrobium mulieris</name>
    <dbReference type="NCBI Taxonomy" id="2885357"/>
    <lineage>
        <taxon>Bacteria</taxon>
        <taxon>Bacillati</taxon>
        <taxon>Bacillota</taxon>
        <taxon>Clostridia</taxon>
        <taxon>Eubacteriales</taxon>
        <taxon>Oscillospiraceae</taxon>
        <taxon>Hominenteromicrobium</taxon>
    </lineage>
</organism>
<evidence type="ECO:0000256" key="8">
    <source>
        <dbReference type="SAM" id="Phobius"/>
    </source>
</evidence>
<dbReference type="EC" id="2.4.-.-" evidence="10"/>
<gene>
    <name evidence="10" type="ORF">LKD31_00900</name>
</gene>
<dbReference type="SUPFAM" id="SSF53448">
    <property type="entry name" value="Nucleotide-diphospho-sugar transferases"/>
    <property type="match status" value="1"/>
</dbReference>
<evidence type="ECO:0000256" key="1">
    <source>
        <dbReference type="ARBA" id="ARBA00022475"/>
    </source>
</evidence>
<dbReference type="Pfam" id="PF00535">
    <property type="entry name" value="Glycos_transf_2"/>
    <property type="match status" value="1"/>
</dbReference>
<feature type="transmembrane region" description="Helical" evidence="8">
    <location>
        <begin position="259"/>
        <end position="286"/>
    </location>
</feature>
<dbReference type="InterPro" id="IPR050256">
    <property type="entry name" value="Glycosyltransferase_2"/>
</dbReference>
<evidence type="ECO:0000313" key="10">
    <source>
        <dbReference type="EMBL" id="MCC2135577.1"/>
    </source>
</evidence>
<dbReference type="GO" id="GO:0005886">
    <property type="term" value="C:plasma membrane"/>
    <property type="evidence" value="ECO:0007669"/>
    <property type="project" value="TreeGrafter"/>
</dbReference>
<dbReference type="EMBL" id="JAJEQC010000001">
    <property type="protein sequence ID" value="MCC2135577.1"/>
    <property type="molecule type" value="Genomic_DNA"/>
</dbReference>
<evidence type="ECO:0000256" key="4">
    <source>
        <dbReference type="ARBA" id="ARBA00022692"/>
    </source>
</evidence>
<evidence type="ECO:0000256" key="2">
    <source>
        <dbReference type="ARBA" id="ARBA00022676"/>
    </source>
</evidence>
<keyword evidence="5" id="KW-0448">Lipopolysaccharide biosynthesis</keyword>
<keyword evidence="7 8" id="KW-0472">Membrane</keyword>
<dbReference type="Gene3D" id="3.90.550.10">
    <property type="entry name" value="Spore Coat Polysaccharide Biosynthesis Protein SpsA, Chain A"/>
    <property type="match status" value="1"/>
</dbReference>
<dbReference type="GO" id="GO:0099621">
    <property type="term" value="F:undecaprenyl-phosphate 4-deoxy-4-formamido-L-arabinose transferase activity"/>
    <property type="evidence" value="ECO:0007669"/>
    <property type="project" value="TreeGrafter"/>
</dbReference>
<sequence length="314" mass="35212">MLVTVAIPCYKSAKTLPHVVADIQNQFSLHKEYEYQLVLVNDGSPDQDATFQTIETLCREDPRIVGVELSKNFGQAAAKMAALRYVQGDVLVYMDDDGQHDARGIFPLVQAVEAGADMAIAEFHGKKHTLFKRFTSWLNTEMLCLTLQKPKNIHTSSFAAYSKFLIERLKEYDTPFVSMFGYVLQHTRKIVNVQLEHHERLEGQSGYTLKKLLKLWSDGALSFSTVPLRLIGMFGIASCVVSLVMWTCAVVMDVMGKSAAVWAVLGAMFFLGGCLFFALSILGAYIGRVFLIQCEQPQYVVRTVLNYEREGVRA</sequence>
<keyword evidence="4 8" id="KW-0812">Transmembrane</keyword>
<keyword evidence="11" id="KW-1185">Reference proteome</keyword>
<evidence type="ECO:0000256" key="3">
    <source>
        <dbReference type="ARBA" id="ARBA00022679"/>
    </source>
</evidence>
<name>A0AAE3AG53_9FIRM</name>
<dbReference type="PANTHER" id="PTHR48090">
    <property type="entry name" value="UNDECAPRENYL-PHOSPHATE 4-DEOXY-4-FORMAMIDO-L-ARABINOSE TRANSFERASE-RELATED"/>
    <property type="match status" value="1"/>
</dbReference>
<dbReference type="PANTHER" id="PTHR48090:SF3">
    <property type="entry name" value="UNDECAPRENYL-PHOSPHATE 4-DEOXY-4-FORMAMIDO-L-ARABINOSE TRANSFERASE"/>
    <property type="match status" value="1"/>
</dbReference>
<evidence type="ECO:0000256" key="7">
    <source>
        <dbReference type="ARBA" id="ARBA00023136"/>
    </source>
</evidence>
<dbReference type="Proteomes" id="UP001199424">
    <property type="component" value="Unassembled WGS sequence"/>
</dbReference>
<proteinExistence type="predicted"/>
<keyword evidence="3 10" id="KW-0808">Transferase</keyword>
<comment type="caution">
    <text evidence="10">The sequence shown here is derived from an EMBL/GenBank/DDBJ whole genome shotgun (WGS) entry which is preliminary data.</text>
</comment>
<protein>
    <submittedName>
        <fullName evidence="10">Glycosyltransferase</fullName>
        <ecNumber evidence="10">2.4.-.-</ecNumber>
    </submittedName>
</protein>
<evidence type="ECO:0000256" key="5">
    <source>
        <dbReference type="ARBA" id="ARBA00022985"/>
    </source>
</evidence>
<dbReference type="InterPro" id="IPR001173">
    <property type="entry name" value="Glyco_trans_2-like"/>
</dbReference>